<organism evidence="2 3">
    <name type="scientific">Pantherophis guttatus</name>
    <name type="common">Corn snake</name>
    <name type="synonym">Elaphe guttata</name>
    <dbReference type="NCBI Taxonomy" id="94885"/>
    <lineage>
        <taxon>Eukaryota</taxon>
        <taxon>Metazoa</taxon>
        <taxon>Chordata</taxon>
        <taxon>Craniata</taxon>
        <taxon>Vertebrata</taxon>
        <taxon>Euteleostomi</taxon>
        <taxon>Lepidosauria</taxon>
        <taxon>Squamata</taxon>
        <taxon>Bifurcata</taxon>
        <taxon>Unidentata</taxon>
        <taxon>Episquamata</taxon>
        <taxon>Toxicofera</taxon>
        <taxon>Serpentes</taxon>
        <taxon>Colubroidea</taxon>
        <taxon>Colubridae</taxon>
        <taxon>Colubrinae</taxon>
        <taxon>Pantherophis</taxon>
    </lineage>
</organism>
<evidence type="ECO:0000313" key="2">
    <source>
        <dbReference type="Proteomes" id="UP001652622"/>
    </source>
</evidence>
<feature type="compositionally biased region" description="Low complexity" evidence="1">
    <location>
        <begin position="142"/>
        <end position="152"/>
    </location>
</feature>
<dbReference type="PANTHER" id="PTHR40240">
    <property type="entry name" value="PLEXUS, ISOFORM A"/>
    <property type="match status" value="1"/>
</dbReference>
<feature type="region of interest" description="Disordered" evidence="1">
    <location>
        <begin position="365"/>
        <end position="421"/>
    </location>
</feature>
<feature type="region of interest" description="Disordered" evidence="1">
    <location>
        <begin position="17"/>
        <end position="260"/>
    </location>
</feature>
<gene>
    <name evidence="3" type="primary">LOC132709270</name>
</gene>
<evidence type="ECO:0000313" key="3">
    <source>
        <dbReference type="RefSeq" id="XP_060538504.1"/>
    </source>
</evidence>
<feature type="compositionally biased region" description="Basic and acidic residues" evidence="1">
    <location>
        <begin position="78"/>
        <end position="89"/>
    </location>
</feature>
<feature type="compositionally biased region" description="Low complexity" evidence="1">
    <location>
        <begin position="204"/>
        <end position="219"/>
    </location>
</feature>
<sequence>MTLPSCAKCSAAVGRDRACSTAGKTEGSVGCKDAPQSQPLLSRPLEAAAREERAGLRCGSKGSPLPASPGAFPLGVKEAQRREGGEQRRPSWPWRAARPSPPPATSAGGGSEEPAPAGAGLGWLGKRGWWCGDPPPGGRGPGSSQPASQPARWRFRVRSQTLHRRRRRRRRRRRFLGPGEGHARAAAAGQPAPVPEPPQRRRSSSSSSANSPPRSLRPPGALQDERPARGRLFQPPPPPPLLPGKMSSSPRKEAPVSRKQRLMAALAPPPAAPLCCFVCGGGIGRGKELRLQVRPARAHQPFFPFLQQQEPAPGAREVSAEGCALVCAVCRCFLAEQWDAFERARTPVEKRMYWLKRPHQCEGAAGAAGGGLGRPPKEWNLAYALGTDGGGPDDPRAEPAAAPPDDDSLSSLSDAETLSEP</sequence>
<reference evidence="3" key="1">
    <citation type="submission" date="2025-08" db="UniProtKB">
        <authorList>
            <consortium name="RefSeq"/>
        </authorList>
    </citation>
    <scope>IDENTIFICATION</scope>
    <source>
        <tissue evidence="3">Blood</tissue>
    </source>
</reference>
<dbReference type="PANTHER" id="PTHR40240:SF1">
    <property type="entry name" value="PLEXUS, ISOFORM A"/>
    <property type="match status" value="1"/>
</dbReference>
<keyword evidence="2" id="KW-1185">Reference proteome</keyword>
<dbReference type="GeneID" id="132709270"/>
<feature type="compositionally biased region" description="Basic residues" evidence="1">
    <location>
        <begin position="153"/>
        <end position="175"/>
    </location>
</feature>
<feature type="compositionally biased region" description="Low complexity" evidence="1">
    <location>
        <begin position="409"/>
        <end position="421"/>
    </location>
</feature>
<feature type="non-terminal residue" evidence="3">
    <location>
        <position position="421"/>
    </location>
</feature>
<protein>
    <submittedName>
        <fullName evidence="3">Synapsin-1-like</fullName>
    </submittedName>
</protein>
<proteinExistence type="predicted"/>
<evidence type="ECO:0000256" key="1">
    <source>
        <dbReference type="SAM" id="MobiDB-lite"/>
    </source>
</evidence>
<dbReference type="RefSeq" id="XP_060538504.1">
    <property type="nucleotide sequence ID" value="XM_060682521.1"/>
</dbReference>
<name>A0ABM3YQV4_PANGU</name>
<dbReference type="Proteomes" id="UP001652622">
    <property type="component" value="Unplaced"/>
</dbReference>
<accession>A0ABM3YQV4</accession>